<dbReference type="OrthoDB" id="1245404at2759"/>
<comment type="caution">
    <text evidence="6">The sequence shown here is derived from an EMBL/GenBank/DDBJ whole genome shotgun (WGS) entry which is preliminary data.</text>
</comment>
<keyword evidence="7" id="KW-1185">Reference proteome</keyword>
<evidence type="ECO:0000256" key="1">
    <source>
        <dbReference type="ARBA" id="ARBA00023016"/>
    </source>
</evidence>
<evidence type="ECO:0000256" key="3">
    <source>
        <dbReference type="RuleBase" id="RU003616"/>
    </source>
</evidence>
<evidence type="ECO:0000313" key="7">
    <source>
        <dbReference type="Proteomes" id="UP000247498"/>
    </source>
</evidence>
<evidence type="ECO:0000313" key="6">
    <source>
        <dbReference type="EMBL" id="GBF93904.1"/>
    </source>
</evidence>
<dbReference type="SUPFAM" id="SSF49764">
    <property type="entry name" value="HSP20-like chaperones"/>
    <property type="match status" value="1"/>
</dbReference>
<feature type="domain" description="SHSP" evidence="5">
    <location>
        <begin position="47"/>
        <end position="157"/>
    </location>
</feature>
<dbReference type="InterPro" id="IPR008978">
    <property type="entry name" value="HSP20-like_chaperone"/>
</dbReference>
<sequence length="251" mass="25582">MALCALSPFMLSPFGPFGAPFLAPRARRSCYRASFVPSPLLMARMMVPSAPRSNAVDVFESDEAFKIALELPGVEASAIKVALHEGVLTITAEAGRHGGEGRWLHRERATTATTKRAFRLPPGVDTDAIEASLNNGVLEIVLPKTAEPAKNIPVAAAAADSHAAAAHGGEQPARADGEEGAAAAEPAATAAAADEAAPAAAEEPAAKEPAAEEPAVEAGPAAAAVAEPEPAESAEEGSAEWTKVDAPEKAE</sequence>
<protein>
    <recommendedName>
        <fullName evidence="5">SHSP domain-containing protein</fullName>
    </recommendedName>
</protein>
<proteinExistence type="inferred from homology"/>
<reference evidence="6 7" key="1">
    <citation type="journal article" date="2018" name="Sci. Rep.">
        <title>Raphidocelis subcapitata (=Pseudokirchneriella subcapitata) provides an insight into genome evolution and environmental adaptations in the Sphaeropleales.</title>
        <authorList>
            <person name="Suzuki S."/>
            <person name="Yamaguchi H."/>
            <person name="Nakajima N."/>
            <person name="Kawachi M."/>
        </authorList>
    </citation>
    <scope>NUCLEOTIDE SEQUENCE [LARGE SCALE GENOMIC DNA]</scope>
    <source>
        <strain evidence="6 7">NIES-35</strain>
    </source>
</reference>
<dbReference type="CDD" id="cd06464">
    <property type="entry name" value="ACD_sHsps-like"/>
    <property type="match status" value="1"/>
</dbReference>
<dbReference type="STRING" id="307507.A0A2V0P201"/>
<dbReference type="PANTHER" id="PTHR11527">
    <property type="entry name" value="HEAT-SHOCK PROTEIN 20 FAMILY MEMBER"/>
    <property type="match status" value="1"/>
</dbReference>
<dbReference type="AlphaFoldDB" id="A0A2V0P201"/>
<evidence type="ECO:0000256" key="2">
    <source>
        <dbReference type="PROSITE-ProRule" id="PRU00285"/>
    </source>
</evidence>
<gene>
    <name evidence="6" type="ORF">Rsub_06903</name>
</gene>
<evidence type="ECO:0000259" key="5">
    <source>
        <dbReference type="PROSITE" id="PS01031"/>
    </source>
</evidence>
<organism evidence="6 7">
    <name type="scientific">Raphidocelis subcapitata</name>
    <dbReference type="NCBI Taxonomy" id="307507"/>
    <lineage>
        <taxon>Eukaryota</taxon>
        <taxon>Viridiplantae</taxon>
        <taxon>Chlorophyta</taxon>
        <taxon>core chlorophytes</taxon>
        <taxon>Chlorophyceae</taxon>
        <taxon>CS clade</taxon>
        <taxon>Sphaeropleales</taxon>
        <taxon>Selenastraceae</taxon>
        <taxon>Raphidocelis</taxon>
    </lineage>
</organism>
<keyword evidence="1" id="KW-0346">Stress response</keyword>
<feature type="compositionally biased region" description="Acidic residues" evidence="4">
    <location>
        <begin position="229"/>
        <end position="238"/>
    </location>
</feature>
<dbReference type="Gene3D" id="2.60.40.790">
    <property type="match status" value="1"/>
</dbReference>
<dbReference type="Pfam" id="PF00011">
    <property type="entry name" value="HSP20"/>
    <property type="match status" value="1"/>
</dbReference>
<name>A0A2V0P201_9CHLO</name>
<dbReference type="PROSITE" id="PS01031">
    <property type="entry name" value="SHSP"/>
    <property type="match status" value="1"/>
</dbReference>
<evidence type="ECO:0000256" key="4">
    <source>
        <dbReference type="SAM" id="MobiDB-lite"/>
    </source>
</evidence>
<accession>A0A2V0P201</accession>
<dbReference type="InterPro" id="IPR031107">
    <property type="entry name" value="Small_HSP"/>
</dbReference>
<comment type="similarity">
    <text evidence="2 3">Belongs to the small heat shock protein (HSP20) family.</text>
</comment>
<feature type="compositionally biased region" description="Basic and acidic residues" evidence="4">
    <location>
        <begin position="242"/>
        <end position="251"/>
    </location>
</feature>
<dbReference type="InterPro" id="IPR002068">
    <property type="entry name" value="A-crystallin/Hsp20_dom"/>
</dbReference>
<dbReference type="EMBL" id="BDRX01000045">
    <property type="protein sequence ID" value="GBF93904.1"/>
    <property type="molecule type" value="Genomic_DNA"/>
</dbReference>
<dbReference type="InParanoid" id="A0A2V0P201"/>
<feature type="compositionally biased region" description="Low complexity" evidence="4">
    <location>
        <begin position="180"/>
        <end position="203"/>
    </location>
</feature>
<feature type="compositionally biased region" description="Low complexity" evidence="4">
    <location>
        <begin position="212"/>
        <end position="228"/>
    </location>
</feature>
<feature type="region of interest" description="Disordered" evidence="4">
    <location>
        <begin position="162"/>
        <end position="251"/>
    </location>
</feature>
<dbReference type="Proteomes" id="UP000247498">
    <property type="component" value="Unassembled WGS sequence"/>
</dbReference>